<dbReference type="EMBL" id="KB007916">
    <property type="protein sequence ID" value="ELR20459.1"/>
    <property type="molecule type" value="Genomic_DNA"/>
</dbReference>
<evidence type="ECO:0000256" key="2">
    <source>
        <dbReference type="ARBA" id="ARBA00022737"/>
    </source>
</evidence>
<accession>L8H4J6</accession>
<name>L8H4J6_ACACF</name>
<evidence type="ECO:0000313" key="10">
    <source>
        <dbReference type="Proteomes" id="UP000011083"/>
    </source>
</evidence>
<evidence type="ECO:0000259" key="8">
    <source>
        <dbReference type="PROSITE" id="PS50089"/>
    </source>
</evidence>
<dbReference type="PROSITE" id="PS50089">
    <property type="entry name" value="ZF_RING_2"/>
    <property type="match status" value="1"/>
</dbReference>
<evidence type="ECO:0000256" key="6">
    <source>
        <dbReference type="PROSITE-ProRule" id="PRU00023"/>
    </source>
</evidence>
<dbReference type="GeneID" id="14921316"/>
<feature type="repeat" description="ANK" evidence="6">
    <location>
        <begin position="76"/>
        <end position="108"/>
    </location>
</feature>
<dbReference type="STRING" id="1257118.L8H4J6"/>
<evidence type="ECO:0000256" key="5">
    <source>
        <dbReference type="ARBA" id="ARBA00023043"/>
    </source>
</evidence>
<protein>
    <submittedName>
        <fullName evidence="9">Ankyrin 2,3/unc44, putative</fullName>
    </submittedName>
</protein>
<gene>
    <name evidence="9" type="ORF">ACA1_205980</name>
</gene>
<dbReference type="Gene3D" id="1.25.40.20">
    <property type="entry name" value="Ankyrin repeat-containing domain"/>
    <property type="match status" value="1"/>
</dbReference>
<dbReference type="SMART" id="SM00248">
    <property type="entry name" value="ANK"/>
    <property type="match status" value="3"/>
</dbReference>
<dbReference type="OrthoDB" id="14809at2759"/>
<organism evidence="9 10">
    <name type="scientific">Acanthamoeba castellanii (strain ATCC 30010 / Neff)</name>
    <dbReference type="NCBI Taxonomy" id="1257118"/>
    <lineage>
        <taxon>Eukaryota</taxon>
        <taxon>Amoebozoa</taxon>
        <taxon>Discosea</taxon>
        <taxon>Longamoebia</taxon>
        <taxon>Centramoebida</taxon>
        <taxon>Acanthamoebidae</taxon>
        <taxon>Acanthamoeba</taxon>
    </lineage>
</organism>
<dbReference type="OMA" id="FGHTEIC"/>
<dbReference type="Gene3D" id="3.30.40.10">
    <property type="entry name" value="Zinc/RING finger domain, C3HC4 (zinc finger)"/>
    <property type="match status" value="1"/>
</dbReference>
<dbReference type="SUPFAM" id="SSF57850">
    <property type="entry name" value="RING/U-box"/>
    <property type="match status" value="1"/>
</dbReference>
<dbReference type="KEGG" id="acan:ACA1_205980"/>
<keyword evidence="5 6" id="KW-0040">ANK repeat</keyword>
<dbReference type="Proteomes" id="UP000011083">
    <property type="component" value="Unassembled WGS sequence"/>
</dbReference>
<dbReference type="Pfam" id="PF13920">
    <property type="entry name" value="zf-C3HC4_3"/>
    <property type="match status" value="1"/>
</dbReference>
<dbReference type="InterPro" id="IPR036770">
    <property type="entry name" value="Ankyrin_rpt-contain_sf"/>
</dbReference>
<dbReference type="InterPro" id="IPR002110">
    <property type="entry name" value="Ankyrin_rpt"/>
</dbReference>
<dbReference type="VEuPathDB" id="AmoebaDB:ACA1_205980"/>
<keyword evidence="10" id="KW-1185">Reference proteome</keyword>
<evidence type="ECO:0000256" key="4">
    <source>
        <dbReference type="ARBA" id="ARBA00022833"/>
    </source>
</evidence>
<sequence length="281" mass="30480">MQAPIKEKRELDDKLITACREGDMAKMLRLMEAGADVNAVGPLNRTPLMTAALFGHTEICLHLFDHGAKLDTQSSAGETALHLATLNGHFSVVEFLLLEKADPNLTNSSGKKPRDYARKKDMRDLYAKAERGELDLDKTTERTAAALVQRDNKGPGFNPSNKMLGDLVTAGFEQALVLQCMYRLFEKGSDYNSVGLVIAEIGEVKKERAAAEAAAAGGAGEKMDEAEPEDEKACKICFVNPIDSVLLNCGHLCCCMECGGALDQCPICRSPIAKIVRTFLS</sequence>
<evidence type="ECO:0000313" key="9">
    <source>
        <dbReference type="EMBL" id="ELR20459.1"/>
    </source>
</evidence>
<evidence type="ECO:0000256" key="7">
    <source>
        <dbReference type="PROSITE-ProRule" id="PRU00175"/>
    </source>
</evidence>
<evidence type="ECO:0000256" key="3">
    <source>
        <dbReference type="ARBA" id="ARBA00022771"/>
    </source>
</evidence>
<dbReference type="FunFam" id="1.10.1170.10:FF:000002">
    <property type="entry name" value="Baculoviral IAP repeat containing 7"/>
    <property type="match status" value="1"/>
</dbReference>
<dbReference type="AlphaFoldDB" id="L8H4J6"/>
<evidence type="ECO:0000256" key="1">
    <source>
        <dbReference type="ARBA" id="ARBA00022723"/>
    </source>
</evidence>
<dbReference type="PROSITE" id="PS50088">
    <property type="entry name" value="ANK_REPEAT"/>
    <property type="match status" value="2"/>
</dbReference>
<reference evidence="9 10" key="1">
    <citation type="journal article" date="2013" name="Genome Biol.">
        <title>Genome of Acanthamoeba castellanii highlights extensive lateral gene transfer and early evolution of tyrosine kinase signaling.</title>
        <authorList>
            <person name="Clarke M."/>
            <person name="Lohan A.J."/>
            <person name="Liu B."/>
            <person name="Lagkouvardos I."/>
            <person name="Roy S."/>
            <person name="Zafar N."/>
            <person name="Bertelli C."/>
            <person name="Schilde C."/>
            <person name="Kianianmomeni A."/>
            <person name="Burglin T.R."/>
            <person name="Frech C."/>
            <person name="Turcotte B."/>
            <person name="Kopec K.O."/>
            <person name="Synnott J.M."/>
            <person name="Choo C."/>
            <person name="Paponov I."/>
            <person name="Finkler A."/>
            <person name="Soon Heng Tan C."/>
            <person name="Hutchins A.P."/>
            <person name="Weinmeier T."/>
            <person name="Rattei T."/>
            <person name="Chu J.S."/>
            <person name="Gimenez G."/>
            <person name="Irimia M."/>
            <person name="Rigden D.J."/>
            <person name="Fitzpatrick D.A."/>
            <person name="Lorenzo-Morales J."/>
            <person name="Bateman A."/>
            <person name="Chiu C.H."/>
            <person name="Tang P."/>
            <person name="Hegemann P."/>
            <person name="Fromm H."/>
            <person name="Raoult D."/>
            <person name="Greub G."/>
            <person name="Miranda-Saavedra D."/>
            <person name="Chen N."/>
            <person name="Nash P."/>
            <person name="Ginger M.L."/>
            <person name="Horn M."/>
            <person name="Schaap P."/>
            <person name="Caler L."/>
            <person name="Loftus B."/>
        </authorList>
    </citation>
    <scope>NUCLEOTIDE SEQUENCE [LARGE SCALE GENOMIC DNA]</scope>
    <source>
        <strain evidence="9 10">Neff</strain>
    </source>
</reference>
<keyword evidence="2" id="KW-0677">Repeat</keyword>
<dbReference type="RefSeq" id="XP_004367484.1">
    <property type="nucleotide sequence ID" value="XM_004367427.1"/>
</dbReference>
<dbReference type="SUPFAM" id="SSF48403">
    <property type="entry name" value="Ankyrin repeat"/>
    <property type="match status" value="1"/>
</dbReference>
<dbReference type="InterPro" id="IPR001841">
    <property type="entry name" value="Znf_RING"/>
</dbReference>
<keyword evidence="1" id="KW-0479">Metal-binding</keyword>
<dbReference type="GO" id="GO:0008270">
    <property type="term" value="F:zinc ion binding"/>
    <property type="evidence" value="ECO:0007669"/>
    <property type="project" value="UniProtKB-KW"/>
</dbReference>
<dbReference type="InterPro" id="IPR013083">
    <property type="entry name" value="Znf_RING/FYVE/PHD"/>
</dbReference>
<feature type="repeat" description="ANK" evidence="6">
    <location>
        <begin position="43"/>
        <end position="75"/>
    </location>
</feature>
<dbReference type="PANTHER" id="PTHR24171">
    <property type="entry name" value="ANKYRIN REPEAT DOMAIN-CONTAINING PROTEIN 39-RELATED"/>
    <property type="match status" value="1"/>
</dbReference>
<keyword evidence="4" id="KW-0862">Zinc</keyword>
<feature type="domain" description="RING-type" evidence="8">
    <location>
        <begin position="234"/>
        <end position="269"/>
    </location>
</feature>
<proteinExistence type="predicted"/>
<dbReference type="PROSITE" id="PS50297">
    <property type="entry name" value="ANK_REP_REGION"/>
    <property type="match status" value="1"/>
</dbReference>
<dbReference type="Pfam" id="PF12796">
    <property type="entry name" value="Ank_2"/>
    <property type="match status" value="1"/>
</dbReference>
<keyword evidence="3 7" id="KW-0863">Zinc-finger</keyword>